<evidence type="ECO:0008006" key="9">
    <source>
        <dbReference type="Google" id="ProtNLM"/>
    </source>
</evidence>
<keyword evidence="4" id="KW-1133">Transmembrane helix</keyword>
<evidence type="ECO:0000256" key="1">
    <source>
        <dbReference type="ARBA" id="ARBA00004448"/>
    </source>
</evidence>
<evidence type="ECO:0000256" key="3">
    <source>
        <dbReference type="ARBA" id="ARBA00022792"/>
    </source>
</evidence>
<keyword evidence="5" id="KW-0496">Mitochondrion</keyword>
<dbReference type="OrthoDB" id="1913277at2759"/>
<evidence type="ECO:0000256" key="4">
    <source>
        <dbReference type="ARBA" id="ARBA00022989"/>
    </source>
</evidence>
<dbReference type="Proteomes" id="UP000559027">
    <property type="component" value="Unassembled WGS sequence"/>
</dbReference>
<dbReference type="AlphaFoldDB" id="A0A8H5DBC6"/>
<keyword evidence="8" id="KW-1185">Reference proteome</keyword>
<keyword evidence="2" id="KW-0812">Transmembrane</keyword>
<dbReference type="PANTHER" id="PTHR21382">
    <property type="entry name" value="NADH-UBIQUINONE OXIDOREDUCTASE SUBUNIT"/>
    <property type="match status" value="1"/>
</dbReference>
<protein>
    <recommendedName>
        <fullName evidence="9">NADH-ubiquinone oxidoreductase subunit B14.7</fullName>
    </recommendedName>
</protein>
<dbReference type="Pfam" id="PF02466">
    <property type="entry name" value="Tim17"/>
    <property type="match status" value="1"/>
</dbReference>
<comment type="caution">
    <text evidence="7">The sequence shown here is derived from an EMBL/GenBank/DDBJ whole genome shotgun (WGS) entry which is preliminary data.</text>
</comment>
<evidence type="ECO:0000313" key="8">
    <source>
        <dbReference type="Proteomes" id="UP000559027"/>
    </source>
</evidence>
<dbReference type="PANTHER" id="PTHR21382:SF1">
    <property type="entry name" value="NADH DEHYDROGENASE [UBIQUINONE] 1 ALPHA SUBCOMPLEX SUBUNIT 11"/>
    <property type="match status" value="1"/>
</dbReference>
<proteinExistence type="predicted"/>
<sequence length="164" mass="16980">MADSAEVDAPVNNYETKDVLPYASRVGLQAAAVGTFVSTVQNALSSHSRGAMGFLTRTGGTIGFFGAMGFTFAFTESYVANLRQKNDPINGATGACAAGFLAGVRKRSIPAAIGGCVVLGAVMGGYDYAGQITGSPGLSWEEKRKRFFKPGTPIPELPSASTSE</sequence>
<dbReference type="GO" id="GO:0005743">
    <property type="term" value="C:mitochondrial inner membrane"/>
    <property type="evidence" value="ECO:0007669"/>
    <property type="project" value="UniProtKB-SubCell"/>
</dbReference>
<accession>A0A8H5DBC6</accession>
<evidence type="ECO:0000256" key="6">
    <source>
        <dbReference type="ARBA" id="ARBA00023136"/>
    </source>
</evidence>
<reference evidence="7 8" key="1">
    <citation type="journal article" date="2020" name="ISME J.">
        <title>Uncovering the hidden diversity of litter-decomposition mechanisms in mushroom-forming fungi.</title>
        <authorList>
            <person name="Floudas D."/>
            <person name="Bentzer J."/>
            <person name="Ahren D."/>
            <person name="Johansson T."/>
            <person name="Persson P."/>
            <person name="Tunlid A."/>
        </authorList>
    </citation>
    <scope>NUCLEOTIDE SEQUENCE [LARGE SCALE GENOMIC DNA]</scope>
    <source>
        <strain evidence="7 8">CBS 146.42</strain>
    </source>
</reference>
<comment type="subcellular location">
    <subcellularLocation>
        <location evidence="1">Mitochondrion inner membrane</location>
        <topology evidence="1">Multi-pass membrane protein</topology>
    </subcellularLocation>
</comment>
<dbReference type="GO" id="GO:0045271">
    <property type="term" value="C:respiratory chain complex I"/>
    <property type="evidence" value="ECO:0007669"/>
    <property type="project" value="InterPro"/>
</dbReference>
<keyword evidence="3" id="KW-0999">Mitochondrion inner membrane</keyword>
<name>A0A8H5DBC6_9AGAR</name>
<dbReference type="EMBL" id="JAACJO010000007">
    <property type="protein sequence ID" value="KAF5356198.1"/>
    <property type="molecule type" value="Genomic_DNA"/>
</dbReference>
<organism evidence="7 8">
    <name type="scientific">Leucocoprinus leucothites</name>
    <dbReference type="NCBI Taxonomy" id="201217"/>
    <lineage>
        <taxon>Eukaryota</taxon>
        <taxon>Fungi</taxon>
        <taxon>Dikarya</taxon>
        <taxon>Basidiomycota</taxon>
        <taxon>Agaricomycotina</taxon>
        <taxon>Agaricomycetes</taxon>
        <taxon>Agaricomycetidae</taxon>
        <taxon>Agaricales</taxon>
        <taxon>Agaricineae</taxon>
        <taxon>Agaricaceae</taxon>
        <taxon>Leucocoprinus</taxon>
    </lineage>
</organism>
<dbReference type="InterPro" id="IPR039205">
    <property type="entry name" value="NDUFA11"/>
</dbReference>
<dbReference type="GO" id="GO:0006120">
    <property type="term" value="P:mitochondrial electron transport, NADH to ubiquinone"/>
    <property type="evidence" value="ECO:0007669"/>
    <property type="project" value="InterPro"/>
</dbReference>
<evidence type="ECO:0000256" key="5">
    <source>
        <dbReference type="ARBA" id="ARBA00023128"/>
    </source>
</evidence>
<evidence type="ECO:0000256" key="2">
    <source>
        <dbReference type="ARBA" id="ARBA00022692"/>
    </source>
</evidence>
<evidence type="ECO:0000313" key="7">
    <source>
        <dbReference type="EMBL" id="KAF5356198.1"/>
    </source>
</evidence>
<gene>
    <name evidence="7" type="ORF">D9756_004112</name>
</gene>
<keyword evidence="6" id="KW-0472">Membrane</keyword>